<dbReference type="InterPro" id="IPR017907">
    <property type="entry name" value="Znf_RING_CS"/>
</dbReference>
<feature type="coiled-coil region" evidence="7">
    <location>
        <begin position="266"/>
        <end position="319"/>
    </location>
</feature>
<dbReference type="CDD" id="cd13733">
    <property type="entry name" value="SPRY_PRY_C-I_1"/>
    <property type="match status" value="1"/>
</dbReference>
<sequence>MHNRRSLSQDASLPRGTQSTEVMATSGSLLCEEQLQCAICLDVFIDPVSTPCGHNFCMTCLKECWDNSSSCQCPLCKQDFAKRPELHVNTFISGLAARFRKSGQKKPPCSNTAEQFNSKGTKVLCDCCTGEKLEALKSCLDCGVSYCDAHLMPHRTADKLKKHKLIDAVEMLKDYICQKHERPLELFCRDDQMCVCQFCTEGDHKTHSIVPIEEESLAKKPQLGKMHADVQQIIREQMRNIDDIKHSVKLHHRNTEKEKGDSIKVFEELMRRVEKNQAELLRMMREKQREAQRQAEECIKQLEEEITELKRRDTELEQLAHTEDHLHFLQIYSSVCGRKHTKNWTGIRFNHEMSGETLMRALFELQEYLNKEMEKLAGIKLKKIQQFAVDVTLDPDTVHPYLILSEDRKQVICGDCVQNYPDNPERFNRCPCVLGKEGFSSGRSYYEVQVGRKTMWDLGVARESVIRKGKITACPENGYWSVCLRHETDYKACESLWISLSLKQKPEKIGVFVDYEEGLVSFYDVKTKTCIYSFTGQSFSEKLYSYFSPCLRDKGQNSLPLIIKPVQQSA</sequence>
<gene>
    <name evidence="11" type="ORF">HF521_010682</name>
</gene>
<dbReference type="Gene3D" id="3.30.160.60">
    <property type="entry name" value="Classic Zinc Finger"/>
    <property type="match status" value="1"/>
</dbReference>
<evidence type="ECO:0000259" key="9">
    <source>
        <dbReference type="PROSITE" id="PS50119"/>
    </source>
</evidence>
<evidence type="ECO:0000259" key="8">
    <source>
        <dbReference type="PROSITE" id="PS50089"/>
    </source>
</evidence>
<dbReference type="Gene3D" id="3.30.40.10">
    <property type="entry name" value="Zinc/RING finger domain, C3HC4 (zinc finger)"/>
    <property type="match status" value="1"/>
</dbReference>
<feature type="domain" description="B box-type" evidence="9">
    <location>
        <begin position="172"/>
        <end position="212"/>
    </location>
</feature>
<dbReference type="SUPFAM" id="SSF57845">
    <property type="entry name" value="B-box zinc-binding domain"/>
    <property type="match status" value="1"/>
</dbReference>
<keyword evidence="12" id="KW-1185">Reference proteome</keyword>
<evidence type="ECO:0000313" key="12">
    <source>
        <dbReference type="Proteomes" id="UP000606274"/>
    </source>
</evidence>
<dbReference type="InterPro" id="IPR058030">
    <property type="entry name" value="TRIM8/14/16/25/29/45/65_CC"/>
</dbReference>
<keyword evidence="5" id="KW-0391">Immunity</keyword>
<dbReference type="SMART" id="SM00589">
    <property type="entry name" value="PRY"/>
    <property type="match status" value="1"/>
</dbReference>
<evidence type="ECO:0000256" key="2">
    <source>
        <dbReference type="ARBA" id="ARBA00022723"/>
    </source>
</evidence>
<evidence type="ECO:0000313" key="11">
    <source>
        <dbReference type="EMBL" id="KAF7691715.1"/>
    </source>
</evidence>
<feature type="domain" description="RING-type" evidence="8">
    <location>
        <begin position="37"/>
        <end position="77"/>
    </location>
</feature>
<dbReference type="Pfam" id="PF13445">
    <property type="entry name" value="zf-RING_UBOX"/>
    <property type="match status" value="1"/>
</dbReference>
<dbReference type="Gene3D" id="2.60.120.920">
    <property type="match status" value="1"/>
</dbReference>
<dbReference type="GO" id="GO:0045087">
    <property type="term" value="P:innate immune response"/>
    <property type="evidence" value="ECO:0007669"/>
    <property type="project" value="UniProtKB-KW"/>
</dbReference>
<dbReference type="PANTHER" id="PTHR25465">
    <property type="entry name" value="B-BOX DOMAIN CONTAINING"/>
    <property type="match status" value="1"/>
</dbReference>
<dbReference type="InterPro" id="IPR000315">
    <property type="entry name" value="Znf_B-box"/>
</dbReference>
<dbReference type="FunFam" id="2.60.120.920:FF:000004">
    <property type="entry name" value="Butyrophilin subfamily 1 member A1"/>
    <property type="match status" value="1"/>
</dbReference>
<dbReference type="GO" id="GO:0005737">
    <property type="term" value="C:cytoplasm"/>
    <property type="evidence" value="ECO:0007669"/>
    <property type="project" value="UniProtKB-ARBA"/>
</dbReference>
<dbReference type="CDD" id="cd19769">
    <property type="entry name" value="Bbox2_TRIM16-like"/>
    <property type="match status" value="1"/>
</dbReference>
<dbReference type="PROSITE" id="PS00518">
    <property type="entry name" value="ZF_RING_1"/>
    <property type="match status" value="1"/>
</dbReference>
<dbReference type="Pfam" id="PF00643">
    <property type="entry name" value="zf-B_box"/>
    <property type="match status" value="1"/>
</dbReference>
<dbReference type="PROSITE" id="PS50119">
    <property type="entry name" value="ZF_BBOX"/>
    <property type="match status" value="1"/>
</dbReference>
<comment type="caution">
    <text evidence="11">The sequence shown here is derived from an EMBL/GenBank/DDBJ whole genome shotgun (WGS) entry which is preliminary data.</text>
</comment>
<dbReference type="InterPro" id="IPR051051">
    <property type="entry name" value="E3_ubiq-ligase_TRIM/RNF"/>
</dbReference>
<dbReference type="InterPro" id="IPR006574">
    <property type="entry name" value="PRY"/>
</dbReference>
<dbReference type="PROSITE" id="PS50089">
    <property type="entry name" value="ZF_RING_2"/>
    <property type="match status" value="1"/>
</dbReference>
<accession>A0A8T0AJB3</accession>
<dbReference type="PRINTS" id="PR01407">
    <property type="entry name" value="BUTYPHLNCDUF"/>
</dbReference>
<keyword evidence="1" id="KW-0399">Innate immunity</keyword>
<dbReference type="PANTHER" id="PTHR25465:SF32">
    <property type="entry name" value="BLOODTHIRSTY-RELATED GENE FAMILY, MEMBER 16 ISOFORM X1-RELATED"/>
    <property type="match status" value="1"/>
</dbReference>
<name>A0A8T0AJB3_SILME</name>
<dbReference type="InterPro" id="IPR013320">
    <property type="entry name" value="ConA-like_dom_sf"/>
</dbReference>
<keyword evidence="7" id="KW-0175">Coiled coil</keyword>
<evidence type="ECO:0000256" key="6">
    <source>
        <dbReference type="PROSITE-ProRule" id="PRU00024"/>
    </source>
</evidence>
<dbReference type="Pfam" id="PF00622">
    <property type="entry name" value="SPRY"/>
    <property type="match status" value="1"/>
</dbReference>
<evidence type="ECO:0000256" key="5">
    <source>
        <dbReference type="ARBA" id="ARBA00022859"/>
    </source>
</evidence>
<proteinExistence type="predicted"/>
<dbReference type="InterPro" id="IPR027370">
    <property type="entry name" value="Znf-RING_euk"/>
</dbReference>
<dbReference type="Pfam" id="PF13765">
    <property type="entry name" value="PRY"/>
    <property type="match status" value="1"/>
</dbReference>
<dbReference type="InterPro" id="IPR001841">
    <property type="entry name" value="Znf_RING"/>
</dbReference>
<keyword evidence="3 6" id="KW-0863">Zinc-finger</keyword>
<evidence type="ECO:0000256" key="7">
    <source>
        <dbReference type="SAM" id="Coils"/>
    </source>
</evidence>
<keyword evidence="4" id="KW-0862">Zinc</keyword>
<dbReference type="InterPro" id="IPR003879">
    <property type="entry name" value="Butyrophylin_SPRY"/>
</dbReference>
<dbReference type="Gene3D" id="4.10.830.40">
    <property type="match status" value="1"/>
</dbReference>
<dbReference type="EMBL" id="JABFDY010000021">
    <property type="protein sequence ID" value="KAF7691715.1"/>
    <property type="molecule type" value="Genomic_DNA"/>
</dbReference>
<dbReference type="Pfam" id="PF25600">
    <property type="entry name" value="TRIM_CC"/>
    <property type="match status" value="1"/>
</dbReference>
<protein>
    <recommendedName>
        <fullName evidence="13">E3 ubiquitin-protein ligase TRIM39-like</fullName>
    </recommendedName>
</protein>
<evidence type="ECO:0000259" key="10">
    <source>
        <dbReference type="PROSITE" id="PS50188"/>
    </source>
</evidence>
<dbReference type="SMART" id="SM00449">
    <property type="entry name" value="SPRY"/>
    <property type="match status" value="1"/>
</dbReference>
<organism evidence="11 12">
    <name type="scientific">Silurus meridionalis</name>
    <name type="common">Southern catfish</name>
    <name type="synonym">Silurus soldatovi meridionalis</name>
    <dbReference type="NCBI Taxonomy" id="175797"/>
    <lineage>
        <taxon>Eukaryota</taxon>
        <taxon>Metazoa</taxon>
        <taxon>Chordata</taxon>
        <taxon>Craniata</taxon>
        <taxon>Vertebrata</taxon>
        <taxon>Euteleostomi</taxon>
        <taxon>Actinopterygii</taxon>
        <taxon>Neopterygii</taxon>
        <taxon>Teleostei</taxon>
        <taxon>Ostariophysi</taxon>
        <taxon>Siluriformes</taxon>
        <taxon>Siluridae</taxon>
        <taxon>Silurus</taxon>
    </lineage>
</organism>
<dbReference type="InterPro" id="IPR043136">
    <property type="entry name" value="B30.2/SPRY_sf"/>
</dbReference>
<dbReference type="InterPro" id="IPR003877">
    <property type="entry name" value="SPRY_dom"/>
</dbReference>
<feature type="domain" description="B30.2/SPRY" evidence="10">
    <location>
        <begin position="371"/>
        <end position="566"/>
    </location>
</feature>
<reference evidence="11" key="1">
    <citation type="submission" date="2020-08" db="EMBL/GenBank/DDBJ databases">
        <title>Chromosome-level assembly of Southern catfish (Silurus meridionalis) provides insights into visual adaptation to the nocturnal and benthic lifestyles.</title>
        <authorList>
            <person name="Zhang Y."/>
            <person name="Wang D."/>
            <person name="Peng Z."/>
        </authorList>
    </citation>
    <scope>NUCLEOTIDE SEQUENCE</scope>
    <source>
        <strain evidence="11">SWU-2019-XX</strain>
        <tissue evidence="11">Muscle</tissue>
    </source>
</reference>
<evidence type="ECO:0000256" key="1">
    <source>
        <dbReference type="ARBA" id="ARBA00022588"/>
    </source>
</evidence>
<dbReference type="SUPFAM" id="SSF57850">
    <property type="entry name" value="RING/U-box"/>
    <property type="match status" value="1"/>
</dbReference>
<evidence type="ECO:0000256" key="4">
    <source>
        <dbReference type="ARBA" id="ARBA00022833"/>
    </source>
</evidence>
<dbReference type="InterPro" id="IPR001870">
    <property type="entry name" value="B30.2/SPRY"/>
</dbReference>
<dbReference type="SMART" id="SM00336">
    <property type="entry name" value="BBOX"/>
    <property type="match status" value="1"/>
</dbReference>
<keyword evidence="2" id="KW-0479">Metal-binding</keyword>
<evidence type="ECO:0000256" key="3">
    <source>
        <dbReference type="ARBA" id="ARBA00022771"/>
    </source>
</evidence>
<dbReference type="SMART" id="SM00184">
    <property type="entry name" value="RING"/>
    <property type="match status" value="1"/>
</dbReference>
<dbReference type="AlphaFoldDB" id="A0A8T0AJB3"/>
<dbReference type="Proteomes" id="UP000606274">
    <property type="component" value="Unassembled WGS sequence"/>
</dbReference>
<dbReference type="SUPFAM" id="SSF49899">
    <property type="entry name" value="Concanavalin A-like lectins/glucanases"/>
    <property type="match status" value="1"/>
</dbReference>
<evidence type="ECO:0008006" key="13">
    <source>
        <dbReference type="Google" id="ProtNLM"/>
    </source>
</evidence>
<dbReference type="PROSITE" id="PS50188">
    <property type="entry name" value="B302_SPRY"/>
    <property type="match status" value="1"/>
</dbReference>
<dbReference type="GO" id="GO:0008270">
    <property type="term" value="F:zinc ion binding"/>
    <property type="evidence" value="ECO:0007669"/>
    <property type="project" value="UniProtKB-KW"/>
</dbReference>
<dbReference type="InterPro" id="IPR013083">
    <property type="entry name" value="Znf_RING/FYVE/PHD"/>
</dbReference>
<dbReference type="CDD" id="cd22249">
    <property type="entry name" value="UDM1_RNF168_RNF169-like"/>
    <property type="match status" value="1"/>
</dbReference>